<dbReference type="EMBL" id="JBHSGL010000005">
    <property type="protein sequence ID" value="MFC4712938.1"/>
    <property type="molecule type" value="Genomic_DNA"/>
</dbReference>
<evidence type="ECO:0008006" key="3">
    <source>
        <dbReference type="Google" id="ProtNLM"/>
    </source>
</evidence>
<evidence type="ECO:0000313" key="1">
    <source>
        <dbReference type="EMBL" id="MFC4712938.1"/>
    </source>
</evidence>
<dbReference type="RefSeq" id="WP_377278463.1">
    <property type="nucleotide sequence ID" value="NZ_JBHSGL010000005.1"/>
</dbReference>
<organism evidence="1 2">
    <name type="scientific">Planococcus dechangensis</name>
    <dbReference type="NCBI Taxonomy" id="1176255"/>
    <lineage>
        <taxon>Bacteria</taxon>
        <taxon>Bacillati</taxon>
        <taxon>Bacillota</taxon>
        <taxon>Bacilli</taxon>
        <taxon>Bacillales</taxon>
        <taxon>Caryophanaceae</taxon>
        <taxon>Planococcus</taxon>
    </lineage>
</organism>
<name>A0ABV9MEE1_9BACL</name>
<dbReference type="Proteomes" id="UP001595932">
    <property type="component" value="Unassembled WGS sequence"/>
</dbReference>
<accession>A0ABV9MEE1</accession>
<proteinExistence type="predicted"/>
<reference evidence="2" key="1">
    <citation type="journal article" date="2019" name="Int. J. Syst. Evol. Microbiol.">
        <title>The Global Catalogue of Microorganisms (GCM) 10K type strain sequencing project: providing services to taxonomists for standard genome sequencing and annotation.</title>
        <authorList>
            <consortium name="The Broad Institute Genomics Platform"/>
            <consortium name="The Broad Institute Genome Sequencing Center for Infectious Disease"/>
            <person name="Wu L."/>
            <person name="Ma J."/>
        </authorList>
    </citation>
    <scope>NUCLEOTIDE SEQUENCE [LARGE SCALE GENOMIC DNA]</scope>
    <source>
        <strain evidence="2">CGMCC 1.12151</strain>
    </source>
</reference>
<evidence type="ECO:0000313" key="2">
    <source>
        <dbReference type="Proteomes" id="UP001595932"/>
    </source>
</evidence>
<protein>
    <recommendedName>
        <fullName evidence="3">Lipoprotein</fullName>
    </recommendedName>
</protein>
<gene>
    <name evidence="1" type="ORF">ACFO5U_08710</name>
</gene>
<sequence length="125" mass="14240">MMAVLLSACSNNQVISVGVPFADGSTEGIHYKKELTDASSINRLRVILHNEQQVDSLDSLTMEPQAFFKLDDPDDNESEVRRYVWYNESGHAFLSNERGVMSLKDNQEFFRLTTKQTDDLKSILH</sequence>
<keyword evidence="2" id="KW-1185">Reference proteome</keyword>
<comment type="caution">
    <text evidence="1">The sequence shown here is derived from an EMBL/GenBank/DDBJ whole genome shotgun (WGS) entry which is preliminary data.</text>
</comment>